<dbReference type="Proteomes" id="UP000037393">
    <property type="component" value="Unassembled WGS sequence"/>
</dbReference>
<comment type="caution">
    <text evidence="1">The sequence shown here is derived from an EMBL/GenBank/DDBJ whole genome shotgun (WGS) entry which is preliminary data.</text>
</comment>
<reference evidence="1 2" key="1">
    <citation type="journal article" date="2015" name="Appl. Environ. Microbiol.">
        <title>The Enterobacterium Trabulsiella odontotermitis Presents Novel Adaptations Related to Its Association with Fungus-Growing Termites.</title>
        <authorList>
            <person name="Sapountzis P."/>
            <person name="Gruntjes T."/>
            <person name="Otani S."/>
            <person name="Estevez J."/>
            <person name="da Costa R.R."/>
            <person name="Plunkett G.3rd."/>
            <person name="Perna N.T."/>
            <person name="Poulsen M."/>
        </authorList>
    </citation>
    <scope>NUCLEOTIDE SEQUENCE [LARGE SCALE GENOMIC DNA]</scope>
    <source>
        <strain evidence="1 2">12</strain>
    </source>
</reference>
<dbReference type="InterPro" id="IPR019708">
    <property type="entry name" value="Phage_HP1_Orf24"/>
</dbReference>
<dbReference type="EMBL" id="JNGI01000007">
    <property type="protein sequence ID" value="KNC95745.1"/>
    <property type="molecule type" value="Genomic_DNA"/>
</dbReference>
<proteinExistence type="predicted"/>
<evidence type="ECO:0000313" key="1">
    <source>
        <dbReference type="EMBL" id="KNC95745.1"/>
    </source>
</evidence>
<sequence length="152" mass="16655">MSRRYSGMDFDIMVAGLSIFVSKATLDITDNTAVAQTRGIPNGWVAGDVSAEVDLELDTQNFKLLGESARRSGSWRGIEPFDVMFFAQPEPGDQMKVEAFGCKLLPNNLLDIDSKGGEKTIHKVKLLVTSSDFVHINGVPYLSQTDTRDLLG</sequence>
<organism evidence="1 2">
    <name type="scientific">Trabulsiella odontotermitis</name>
    <dbReference type="NCBI Taxonomy" id="379893"/>
    <lineage>
        <taxon>Bacteria</taxon>
        <taxon>Pseudomonadati</taxon>
        <taxon>Pseudomonadota</taxon>
        <taxon>Gammaproteobacteria</taxon>
        <taxon>Enterobacterales</taxon>
        <taxon>Enterobacteriaceae</taxon>
        <taxon>Trabulsiella</taxon>
    </lineage>
</organism>
<dbReference type="PATRIC" id="fig|379893.4.peg.4413"/>
<name>A0A0L0H2R6_9ENTR</name>
<dbReference type="OrthoDB" id="6104125at2"/>
<dbReference type="Pfam" id="PF10772">
    <property type="entry name" value="Phage_HP1_Orf24"/>
    <property type="match status" value="1"/>
</dbReference>
<accession>A0A0L0H2R6</accession>
<dbReference type="RefSeq" id="WP_049855568.1">
    <property type="nucleotide sequence ID" value="NZ_JNGI01000007.1"/>
</dbReference>
<dbReference type="AlphaFoldDB" id="A0A0L0H2R6"/>
<gene>
    <name evidence="1" type="ORF">GM31_21775</name>
</gene>
<evidence type="ECO:0000313" key="2">
    <source>
        <dbReference type="Proteomes" id="UP000037393"/>
    </source>
</evidence>
<keyword evidence="2" id="KW-1185">Reference proteome</keyword>
<protein>
    <submittedName>
        <fullName evidence="1">Tail protein</fullName>
    </submittedName>
</protein>